<dbReference type="PANTHER" id="PTHR43101:SF1">
    <property type="entry name" value="BETA-FRUCTOSIDASE"/>
    <property type="match status" value="1"/>
</dbReference>
<keyword evidence="3 5" id="KW-0378">Hydrolase</keyword>
<proteinExistence type="inferred from homology"/>
<evidence type="ECO:0000256" key="3">
    <source>
        <dbReference type="ARBA" id="ARBA00022801"/>
    </source>
</evidence>
<gene>
    <name evidence="8" type="ORF">CATMQ487_05580</name>
</gene>
<dbReference type="InterPro" id="IPR013320">
    <property type="entry name" value="ConA-like_dom_sf"/>
</dbReference>
<dbReference type="InterPro" id="IPR051214">
    <property type="entry name" value="GH32_Enzymes"/>
</dbReference>
<keyword evidence="4 5" id="KW-0326">Glycosidase</keyword>
<dbReference type="SMART" id="SM00640">
    <property type="entry name" value="Glyco_32"/>
    <property type="match status" value="1"/>
</dbReference>
<dbReference type="Pfam" id="PF00251">
    <property type="entry name" value="Glyco_hydro_32N"/>
    <property type="match status" value="1"/>
</dbReference>
<dbReference type="Gene3D" id="2.115.10.20">
    <property type="entry name" value="Glycosyl hydrolase domain, family 43"/>
    <property type="match status" value="1"/>
</dbReference>
<dbReference type="CDD" id="cd08996">
    <property type="entry name" value="GH32_FFase"/>
    <property type="match status" value="1"/>
</dbReference>
<reference evidence="8" key="1">
    <citation type="submission" date="2022-04" db="EMBL/GenBank/DDBJ databases">
        <title>Whole genome sequence of Sphaerotilus sp. FB-5.</title>
        <authorList>
            <person name="Takeda M."/>
            <person name="Narihara S."/>
            <person name="Akimoto M."/>
            <person name="Akimoto R."/>
            <person name="Nishiyashiki S."/>
            <person name="Murakami T."/>
        </authorList>
    </citation>
    <scope>NUCLEOTIDE SEQUENCE</scope>
    <source>
        <strain evidence="8">FB-5</strain>
    </source>
</reference>
<dbReference type="EC" id="3.2.1.26" evidence="2"/>
<feature type="domain" description="Glycosyl hydrolase family 32 C-terminal" evidence="7">
    <location>
        <begin position="333"/>
        <end position="463"/>
    </location>
</feature>
<sequence length="475" mass="52982">MELNALPPARVVDPEDRHRPRYHFTAPRGWLNDPNGVIHDGARWHLYYQHNPAAPRWGDIHWGHATSRDLVHWQDEPVALAPTPDSPDQDGCFSGCTAVVEGVPTLYYTGYTPERQVQCAATSTDWQHWHKHPERTLTTPPRGVGATDFRDPYVFRHDGTWYMVVGGSIRSERGLVLLYSSDDGIAWRYLHPLHTAADLTQGVLWECPNFFPLHGKWVLTVSVWPNLAARWFVGRFEDERFVPEAEGLLDVDGGAFAHLAAPAPDGRMLQWAWLCEQRAQERIDPHGWAGALTVPRELLIDVQGRLGQRPVAELAALRGAPVPVTETGAMRGERLRFAGRCLDVEATFTLRDRLKVGLTLLATPGGSAAEREATRVFFWPDARRLVIERAGSSTDPTMRRQDLWAHLEVPDGTPLHLRVLLDHSVLEVYANDQVCLSTRIYPASAASVAASAWVDGQADVALRAWTMGDCHAGTA</sequence>
<evidence type="ECO:0000256" key="2">
    <source>
        <dbReference type="ARBA" id="ARBA00012758"/>
    </source>
</evidence>
<evidence type="ECO:0000313" key="8">
    <source>
        <dbReference type="EMBL" id="BDI03588.1"/>
    </source>
</evidence>
<evidence type="ECO:0000256" key="4">
    <source>
        <dbReference type="ARBA" id="ARBA00023295"/>
    </source>
</evidence>
<organism evidence="8 9">
    <name type="scientific">Sphaerotilus microaerophilus</name>
    <dbReference type="NCBI Taxonomy" id="2914710"/>
    <lineage>
        <taxon>Bacteria</taxon>
        <taxon>Pseudomonadati</taxon>
        <taxon>Pseudomonadota</taxon>
        <taxon>Betaproteobacteria</taxon>
        <taxon>Burkholderiales</taxon>
        <taxon>Sphaerotilaceae</taxon>
        <taxon>Sphaerotilus</taxon>
    </lineage>
</organism>
<name>A0ABN6PIM8_9BURK</name>
<dbReference type="PANTHER" id="PTHR43101">
    <property type="entry name" value="BETA-FRUCTOSIDASE"/>
    <property type="match status" value="1"/>
</dbReference>
<protein>
    <recommendedName>
        <fullName evidence="2">beta-fructofuranosidase</fullName>
        <ecNumber evidence="2">3.2.1.26</ecNumber>
    </recommendedName>
</protein>
<evidence type="ECO:0000256" key="5">
    <source>
        <dbReference type="RuleBase" id="RU362110"/>
    </source>
</evidence>
<dbReference type="RefSeq" id="WP_251971862.1">
    <property type="nucleotide sequence ID" value="NZ_AP025730.1"/>
</dbReference>
<dbReference type="SUPFAM" id="SSF75005">
    <property type="entry name" value="Arabinanase/levansucrase/invertase"/>
    <property type="match status" value="1"/>
</dbReference>
<dbReference type="InterPro" id="IPR023296">
    <property type="entry name" value="Glyco_hydro_beta-prop_sf"/>
</dbReference>
<evidence type="ECO:0000313" key="9">
    <source>
        <dbReference type="Proteomes" id="UP001057498"/>
    </source>
</evidence>
<evidence type="ECO:0000259" key="6">
    <source>
        <dbReference type="Pfam" id="PF00251"/>
    </source>
</evidence>
<dbReference type="GO" id="GO:0016787">
    <property type="term" value="F:hydrolase activity"/>
    <property type="evidence" value="ECO:0007669"/>
    <property type="project" value="UniProtKB-KW"/>
</dbReference>
<dbReference type="EMBL" id="AP025730">
    <property type="protein sequence ID" value="BDI03588.1"/>
    <property type="molecule type" value="Genomic_DNA"/>
</dbReference>
<dbReference type="InterPro" id="IPR001362">
    <property type="entry name" value="Glyco_hydro_32"/>
</dbReference>
<dbReference type="Gene3D" id="2.60.120.560">
    <property type="entry name" value="Exo-inulinase, domain 1"/>
    <property type="match status" value="1"/>
</dbReference>
<accession>A0ABN6PIM8</accession>
<dbReference type="Pfam" id="PF08244">
    <property type="entry name" value="Glyco_hydro_32C"/>
    <property type="match status" value="1"/>
</dbReference>
<feature type="domain" description="Glycosyl hydrolase family 32 N-terminal" evidence="6">
    <location>
        <begin position="23"/>
        <end position="310"/>
    </location>
</feature>
<dbReference type="InterPro" id="IPR013148">
    <property type="entry name" value="Glyco_hydro_32_N"/>
</dbReference>
<comment type="similarity">
    <text evidence="1 5">Belongs to the glycosyl hydrolase 32 family.</text>
</comment>
<dbReference type="InterPro" id="IPR013189">
    <property type="entry name" value="Glyco_hydro_32_C"/>
</dbReference>
<dbReference type="Proteomes" id="UP001057498">
    <property type="component" value="Chromosome"/>
</dbReference>
<dbReference type="SUPFAM" id="SSF49899">
    <property type="entry name" value="Concanavalin A-like lectins/glucanases"/>
    <property type="match status" value="1"/>
</dbReference>
<evidence type="ECO:0000256" key="1">
    <source>
        <dbReference type="ARBA" id="ARBA00009902"/>
    </source>
</evidence>
<keyword evidence="9" id="KW-1185">Reference proteome</keyword>
<evidence type="ECO:0000259" key="7">
    <source>
        <dbReference type="Pfam" id="PF08244"/>
    </source>
</evidence>